<dbReference type="PANTHER" id="PTHR46288">
    <property type="entry name" value="PHORBOL-ESTER/DAG-TYPE DOMAIN-CONTAINING PROTEIN"/>
    <property type="match status" value="1"/>
</dbReference>
<dbReference type="OrthoDB" id="1877533at2759"/>
<reference evidence="4" key="2">
    <citation type="submission" date="2017-06" db="EMBL/GenBank/DDBJ databases">
        <title>The pomegranate genome and the genomics of punicalagin biosynthesis.</title>
        <authorList>
            <person name="Xu C."/>
        </authorList>
    </citation>
    <scope>NUCLEOTIDE SEQUENCE [LARGE SCALE GENOMIC DNA]</scope>
    <source>
        <tissue evidence="4">Fresh leaf</tissue>
    </source>
</reference>
<reference evidence="6" key="1">
    <citation type="journal article" date="2017" name="Plant J.">
        <title>The pomegranate (Punica granatum L.) genome and the genomics of punicalagin biosynthesis.</title>
        <authorList>
            <person name="Qin G."/>
            <person name="Xu C."/>
            <person name="Ming R."/>
            <person name="Tang H."/>
            <person name="Guyot R."/>
            <person name="Kramer E.M."/>
            <person name="Hu Y."/>
            <person name="Yi X."/>
            <person name="Qi Y."/>
            <person name="Xu X."/>
            <person name="Gao Z."/>
            <person name="Pan H."/>
            <person name="Jian J."/>
            <person name="Tian Y."/>
            <person name="Yue Z."/>
            <person name="Xu Y."/>
        </authorList>
    </citation>
    <scope>NUCLEOTIDE SEQUENCE [LARGE SCALE GENOMIC DNA]</scope>
    <source>
        <strain evidence="6">cv. Dabenzi</strain>
    </source>
</reference>
<dbReference type="PANTHER" id="PTHR46288:SF17">
    <property type="entry name" value="CYSTEINE_HISTIDINE-RICH C1 DOMAIN PROTEIN"/>
    <property type="match status" value="1"/>
</dbReference>
<accession>A0A218XE94</accession>
<evidence type="ECO:0000256" key="1">
    <source>
        <dbReference type="ARBA" id="ARBA00022737"/>
    </source>
</evidence>
<feature type="region of interest" description="Disordered" evidence="2">
    <location>
        <begin position="194"/>
        <end position="226"/>
    </location>
</feature>
<gene>
    <name evidence="4" type="ORF">CDL15_Pgr002227</name>
    <name evidence="5" type="ORF">CRG98_025411</name>
</gene>
<evidence type="ECO:0000259" key="3">
    <source>
        <dbReference type="Pfam" id="PF03107"/>
    </source>
</evidence>
<dbReference type="GeneID" id="116209626"/>
<evidence type="ECO:0000313" key="6">
    <source>
        <dbReference type="Proteomes" id="UP000197138"/>
    </source>
</evidence>
<dbReference type="Proteomes" id="UP000233551">
    <property type="component" value="Unassembled WGS sequence"/>
</dbReference>
<proteinExistence type="predicted"/>
<dbReference type="Proteomes" id="UP000197138">
    <property type="component" value="Unassembled WGS sequence"/>
</dbReference>
<dbReference type="InterPro" id="IPR046349">
    <property type="entry name" value="C1-like_sf"/>
</dbReference>
<evidence type="ECO:0000256" key="2">
    <source>
        <dbReference type="SAM" id="MobiDB-lite"/>
    </source>
</evidence>
<dbReference type="AlphaFoldDB" id="A0A218XE94"/>
<feature type="domain" description="DC1" evidence="3">
    <location>
        <begin position="74"/>
        <end position="123"/>
    </location>
</feature>
<reference evidence="5 7" key="3">
    <citation type="submission" date="2017-11" db="EMBL/GenBank/DDBJ databases">
        <title>De-novo sequencing of pomegranate (Punica granatum L.) genome.</title>
        <authorList>
            <person name="Akparov Z."/>
            <person name="Amiraslanov A."/>
            <person name="Hajiyeva S."/>
            <person name="Abbasov M."/>
            <person name="Kaur K."/>
            <person name="Hamwieh A."/>
            <person name="Solovyev V."/>
            <person name="Salamov A."/>
            <person name="Braich B."/>
            <person name="Kosarev P."/>
            <person name="Mahmoud A."/>
            <person name="Hajiyev E."/>
            <person name="Babayeva S."/>
            <person name="Izzatullayeva V."/>
            <person name="Mammadov A."/>
            <person name="Mammadov A."/>
            <person name="Sharifova S."/>
            <person name="Ojaghi J."/>
            <person name="Eynullazada K."/>
            <person name="Bayramov B."/>
            <person name="Abdulazimova A."/>
            <person name="Shahmuradov I."/>
        </authorList>
    </citation>
    <scope>NUCLEOTIDE SEQUENCE [LARGE SCALE GENOMIC DNA]</scope>
    <source>
        <strain evidence="5">AG2017</strain>
        <strain evidence="7">cv. AG2017</strain>
        <tissue evidence="5">Leaf</tissue>
    </source>
</reference>
<feature type="domain" description="DC1" evidence="3">
    <location>
        <begin position="20"/>
        <end position="64"/>
    </location>
</feature>
<feature type="compositionally biased region" description="Pro residues" evidence="2">
    <location>
        <begin position="204"/>
        <end position="220"/>
    </location>
</feature>
<protein>
    <recommendedName>
        <fullName evidence="3">DC1 domain-containing protein</fullName>
    </recommendedName>
</protein>
<evidence type="ECO:0000313" key="4">
    <source>
        <dbReference type="EMBL" id="OWM82652.1"/>
    </source>
</evidence>
<dbReference type="EMBL" id="MTKT01002011">
    <property type="protein sequence ID" value="OWM82652.1"/>
    <property type="molecule type" value="Genomic_DNA"/>
</dbReference>
<evidence type="ECO:0000313" key="7">
    <source>
        <dbReference type="Proteomes" id="UP000233551"/>
    </source>
</evidence>
<evidence type="ECO:0000313" key="5">
    <source>
        <dbReference type="EMBL" id="PKI54178.1"/>
    </source>
</evidence>
<dbReference type="SUPFAM" id="SSF57889">
    <property type="entry name" value="Cysteine-rich domain"/>
    <property type="match status" value="2"/>
</dbReference>
<dbReference type="STRING" id="22663.A0A218XE94"/>
<keyword evidence="7" id="KW-1185">Reference proteome</keyword>
<organism evidence="4 6">
    <name type="scientific">Punica granatum</name>
    <name type="common">Pomegranate</name>
    <dbReference type="NCBI Taxonomy" id="22663"/>
    <lineage>
        <taxon>Eukaryota</taxon>
        <taxon>Viridiplantae</taxon>
        <taxon>Streptophyta</taxon>
        <taxon>Embryophyta</taxon>
        <taxon>Tracheophyta</taxon>
        <taxon>Spermatophyta</taxon>
        <taxon>Magnoliopsida</taxon>
        <taxon>eudicotyledons</taxon>
        <taxon>Gunneridae</taxon>
        <taxon>Pentapetalae</taxon>
        <taxon>rosids</taxon>
        <taxon>malvids</taxon>
        <taxon>Myrtales</taxon>
        <taxon>Lythraceae</taxon>
        <taxon>Punica</taxon>
    </lineage>
</organism>
<sequence>MSSLNGAAEQQRPTFTHLAHHHPLELANGLNNHLVSCSGCTLPILGGKDYYTCRPCSFSLHSSCFKMPPSLRHPSHPAHELRLSCSSTTAAPCQACAQPIAPSSGGGFFYSCQFCPVHFHSLCLFRPVSISHPFHPVHELSLKFSSPYGAGVGFRCDVCGNPGLPDQWLYRCDMCDFDIHAECSAATSAVTTTRSALTAGSPGGAPPQPPLPAGYPPSLPPTNSGVAYQGATTVQLQQPQPAVGMGMNQTQLQSWSGYQQPAGVGAGMTQAPPQVIGGGYSNPMSYPIQTVGAVPVAPAPAMGMGMGMGTLVMAGVATGVGEGIGQGIFQSTASAFGGHDSSGLSDQHII</sequence>
<dbReference type="InterPro" id="IPR004146">
    <property type="entry name" value="DC1"/>
</dbReference>
<dbReference type="EMBL" id="PGOL01001804">
    <property type="protein sequence ID" value="PKI54178.1"/>
    <property type="molecule type" value="Genomic_DNA"/>
</dbReference>
<feature type="domain" description="DC1" evidence="3">
    <location>
        <begin position="133"/>
        <end position="183"/>
    </location>
</feature>
<keyword evidence="1" id="KW-0677">Repeat</keyword>
<comment type="caution">
    <text evidence="4">The sequence shown here is derived from an EMBL/GenBank/DDBJ whole genome shotgun (WGS) entry which is preliminary data.</text>
</comment>
<name>A0A218XE94_PUNGR</name>
<dbReference type="Pfam" id="PF03107">
    <property type="entry name" value="C1_2"/>
    <property type="match status" value="3"/>
</dbReference>